<dbReference type="GO" id="GO:0030897">
    <property type="term" value="C:HOPS complex"/>
    <property type="evidence" value="ECO:0007669"/>
    <property type="project" value="TreeGrafter"/>
</dbReference>
<dbReference type="SUPFAM" id="SSF50978">
    <property type="entry name" value="WD40 repeat-like"/>
    <property type="match status" value="1"/>
</dbReference>
<keyword evidence="2" id="KW-0862">Zinc</keyword>
<keyword evidence="2" id="KW-0479">Metal-binding</keyword>
<evidence type="ECO:0000313" key="5">
    <source>
        <dbReference type="WBParaSite" id="MCU_000009-RC"/>
    </source>
</evidence>
<dbReference type="GO" id="GO:0005770">
    <property type="term" value="C:late endosome"/>
    <property type="evidence" value="ECO:0007669"/>
    <property type="project" value="TreeGrafter"/>
</dbReference>
<keyword evidence="2" id="KW-0863">Zinc-finger</keyword>
<dbReference type="Pfam" id="PF23410">
    <property type="entry name" value="Beta-prop_VPS8"/>
    <property type="match status" value="1"/>
</dbReference>
<feature type="domain" description="C2H2-type" evidence="4">
    <location>
        <begin position="1415"/>
        <end position="1445"/>
    </location>
</feature>
<feature type="compositionally biased region" description="Low complexity" evidence="3">
    <location>
        <begin position="654"/>
        <end position="674"/>
    </location>
</feature>
<protein>
    <submittedName>
        <fullName evidence="5">Vps8 domain-containing protein</fullName>
    </submittedName>
</protein>
<dbReference type="InterPro" id="IPR036322">
    <property type="entry name" value="WD40_repeat_dom_sf"/>
</dbReference>
<organism evidence="5">
    <name type="scientific">Mesocestoides corti</name>
    <name type="common">Flatworm</name>
    <dbReference type="NCBI Taxonomy" id="53468"/>
    <lineage>
        <taxon>Eukaryota</taxon>
        <taxon>Metazoa</taxon>
        <taxon>Spiralia</taxon>
        <taxon>Lophotrochozoa</taxon>
        <taxon>Platyhelminthes</taxon>
        <taxon>Cestoda</taxon>
        <taxon>Eucestoda</taxon>
        <taxon>Cyclophyllidea</taxon>
        <taxon>Mesocestoididae</taxon>
        <taxon>Mesocestoides</taxon>
    </lineage>
</organism>
<dbReference type="Gene3D" id="2.130.10.10">
    <property type="entry name" value="YVTN repeat-like/Quinoprotein amine dehydrogenase"/>
    <property type="match status" value="1"/>
</dbReference>
<comment type="similarity">
    <text evidence="1">Belongs to the VPS8 family.</text>
</comment>
<feature type="region of interest" description="Disordered" evidence="3">
    <location>
        <begin position="1537"/>
        <end position="1562"/>
    </location>
</feature>
<dbReference type="PANTHER" id="PTHR12616:SF8">
    <property type="entry name" value="VACUOLAR PROTEIN SORTING-ASSOCIATED PROTEIN 8 HOMOLOG"/>
    <property type="match status" value="1"/>
</dbReference>
<dbReference type="InterPro" id="IPR045111">
    <property type="entry name" value="Vps41/Vps8"/>
</dbReference>
<evidence type="ECO:0000256" key="1">
    <source>
        <dbReference type="ARBA" id="ARBA00009422"/>
    </source>
</evidence>
<dbReference type="GO" id="GO:0006623">
    <property type="term" value="P:protein targeting to vacuole"/>
    <property type="evidence" value="ECO:0007669"/>
    <property type="project" value="InterPro"/>
</dbReference>
<dbReference type="GO" id="GO:0008270">
    <property type="term" value="F:zinc ion binding"/>
    <property type="evidence" value="ECO:0007669"/>
    <property type="project" value="UniProtKB-KW"/>
</dbReference>
<feature type="compositionally biased region" description="Polar residues" evidence="3">
    <location>
        <begin position="1538"/>
        <end position="1549"/>
    </location>
</feature>
<accession>A0A5K3EET8</accession>
<sequence length="1562" mass="172116">MSDSKSFQSYPASIFSDESDLASDIEADLQELPAETDSQSCAAFSSDVASLGSFASPFTGSLSSVNEIPRGQRFVDEQPIYLRTASLKGIFTSLLNSQLKENCGSPSCISYQGFIVVGTNNGFIFVFDRCQEVRLCLDTTKTEVGSGQGPITSLSQNLPSSRLLSGFASGRIAMWQMPETDRGEPLCGDAEDDDTSTVSSSTIKKGVKKAAGSLLRIINDAHQDMQSIIVCAFTSLPTVAVSVDSGGSVFEMDFRRGLLGRSTQSVCFFSGSHGEICAMSPLRPAHSTGLLQSIQGHSSFRALFGSAMVAMASFTKVIVVMLKPKFRVVFWQYLKGQPSCLPLLSWSWHQPAGSPDDASAECCAFLGFARSSSLHIARITTRAVDHSRAVISPKSSIFSLNGKQFVFLFDVLRTISLDHRFVSLHVFSLDYIAVLDSEEILRLIDLSTEQEVESFNMTSTQICYNSSAFKALAIGGAVSEALACASERACANSVASASGKLLILGKNGISLIALKSWKERATSLFNAGRLEEALACCRQVVKDSTMTPQLRQSLLEVLNEMPLADAKLRPTPASVSNLVEICVVANLVDFLQSSVIPAYRQDKLTFPLILRCLCTRLLQLKPIYEVPDDDFCLRQLAPDIVMEILVWSVHGPSTSLPSPSTTSSLVSPSPTDVSRVQQPRCKNGRQLAESCLVRFSPASLDIDKVVKFCLSNGLYQGFAYVYSYVLQDHEAAFRRLTDLLLKSASVSRPSHGAQSPSPVHSAASSDSLEKPDPREAVNAILLFLKSCFVGEEVYGLPLAEHFHEDVPSKLFNLLLSSQVLSPEHQRKPLFSQPTSSARSVPRLRVLLHFGGTVDLLNMLTLALQESPFFSFKLSSTGLCCQRRQRLLNALALCALDETSEAPLSIDADDVARLLCFIGKQLLLPENDSLVFDNQKILSILDRLVKLISAGDHTQLPTTELSDVLFRLLSAGRLAASAEMLKVAENIGLNDFCELVYRRQGNLGAVLSCLLSSIQRTASAQPVRNTAHLCDLVTRVYVFLSGCLNSPTETGANFAPLVNRFLEFVEMYATLDPLRCLILLMHGIGPSMRRILCALDTFFMSDEPLPPNLLAQNSHHSYNDDTCLSPDGPHHPAAIIILEPFYELLHSDMPDLELENAISTVEGDTKLRLALDELLSKPDPLVAEFYIRLLLAAGRRETLINFLKINAEYRASVVLELLDEESYPLELACICEKTGDKNKAFEFLQKDFLTHWDGLVDCCSVTPTSRNPEPLREHSLRVHERADAWFAFAARQCSGSHTAANEPLWYAIIDVLSTLRKQQMCDQLNSELNLIFQKLLESASPFVPIPSLINRVLQLVDTSVASFGSATNRFLLQLVGVWHKEVKLMRDCHRLMSSDVSASEQRIVGVLKRGVGLRRYSCSLCGFTFARRYRLLRSLVTCSLHTGGFSTLDEKHANKPEIIIFWCGHGVHLDCYESFKNAQKQPDVDPTAPQYRCLPCNLSDVHSRLAPKLPHAETEGPAFRSICQLDAYDEIQIEPPYNRTISRHQQSPRKSLNPFGDEEDVTE</sequence>
<dbReference type="PANTHER" id="PTHR12616">
    <property type="entry name" value="VACUOLAR PROTEIN SORTING VPS41"/>
    <property type="match status" value="1"/>
</dbReference>
<feature type="compositionally biased region" description="Polar residues" evidence="3">
    <location>
        <begin position="747"/>
        <end position="766"/>
    </location>
</feature>
<reference evidence="5" key="1">
    <citation type="submission" date="2019-11" db="UniProtKB">
        <authorList>
            <consortium name="WormBaseParasite"/>
        </authorList>
    </citation>
    <scope>IDENTIFICATION</scope>
</reference>
<proteinExistence type="inferred from homology"/>
<evidence type="ECO:0000259" key="4">
    <source>
        <dbReference type="PROSITE" id="PS50157"/>
    </source>
</evidence>
<evidence type="ECO:0000256" key="2">
    <source>
        <dbReference type="PROSITE-ProRule" id="PRU00042"/>
    </source>
</evidence>
<dbReference type="WBParaSite" id="MCU_000009-RC">
    <property type="protein sequence ID" value="MCU_000009-RC"/>
    <property type="gene ID" value="MCU_000009"/>
</dbReference>
<evidence type="ECO:0000256" key="3">
    <source>
        <dbReference type="SAM" id="MobiDB-lite"/>
    </source>
</evidence>
<dbReference type="InterPro" id="IPR013087">
    <property type="entry name" value="Znf_C2H2_type"/>
</dbReference>
<dbReference type="PROSITE" id="PS50157">
    <property type="entry name" value="ZINC_FINGER_C2H2_2"/>
    <property type="match status" value="1"/>
</dbReference>
<feature type="region of interest" description="Disordered" evidence="3">
    <location>
        <begin position="747"/>
        <end position="770"/>
    </location>
</feature>
<dbReference type="InterPro" id="IPR025941">
    <property type="entry name" value="Vps8_central_dom"/>
</dbReference>
<dbReference type="InterPro" id="IPR015943">
    <property type="entry name" value="WD40/YVTN_repeat-like_dom_sf"/>
</dbReference>
<dbReference type="Pfam" id="PF12816">
    <property type="entry name" value="TPR_Vps8"/>
    <property type="match status" value="1"/>
</dbReference>
<dbReference type="GO" id="GO:0034058">
    <property type="term" value="P:endosomal vesicle fusion"/>
    <property type="evidence" value="ECO:0007669"/>
    <property type="project" value="TreeGrafter"/>
</dbReference>
<feature type="region of interest" description="Disordered" evidence="3">
    <location>
        <begin position="654"/>
        <end position="679"/>
    </location>
</feature>
<name>A0A5K3EET8_MESCO</name>